<organism evidence="1 2">
    <name type="scientific">Dioscorea alata</name>
    <name type="common">Purple yam</name>
    <dbReference type="NCBI Taxonomy" id="55571"/>
    <lineage>
        <taxon>Eukaryota</taxon>
        <taxon>Viridiplantae</taxon>
        <taxon>Streptophyta</taxon>
        <taxon>Embryophyta</taxon>
        <taxon>Tracheophyta</taxon>
        <taxon>Spermatophyta</taxon>
        <taxon>Magnoliopsida</taxon>
        <taxon>Liliopsida</taxon>
        <taxon>Dioscoreales</taxon>
        <taxon>Dioscoreaceae</taxon>
        <taxon>Dioscorea</taxon>
    </lineage>
</organism>
<evidence type="ECO:0000313" key="1">
    <source>
        <dbReference type="EMBL" id="KAH7685515.1"/>
    </source>
</evidence>
<comment type="caution">
    <text evidence="1">The sequence shown here is derived from an EMBL/GenBank/DDBJ whole genome shotgun (WGS) entry which is preliminary data.</text>
</comment>
<reference evidence="2" key="1">
    <citation type="journal article" date="2022" name="Nat. Commun.">
        <title>Chromosome evolution and the genetic basis of agronomically important traits in greater yam.</title>
        <authorList>
            <person name="Bredeson J.V."/>
            <person name="Lyons J.B."/>
            <person name="Oniyinde I.O."/>
            <person name="Okereke N.R."/>
            <person name="Kolade O."/>
            <person name="Nnabue I."/>
            <person name="Nwadili C.O."/>
            <person name="Hribova E."/>
            <person name="Parker M."/>
            <person name="Nwogha J."/>
            <person name="Shu S."/>
            <person name="Carlson J."/>
            <person name="Kariba R."/>
            <person name="Muthemba S."/>
            <person name="Knop K."/>
            <person name="Barton G.J."/>
            <person name="Sherwood A.V."/>
            <person name="Lopez-Montes A."/>
            <person name="Asiedu R."/>
            <person name="Jamnadass R."/>
            <person name="Muchugi A."/>
            <person name="Goodstein D."/>
            <person name="Egesi C.N."/>
            <person name="Featherston J."/>
            <person name="Asfaw A."/>
            <person name="Simpson G.G."/>
            <person name="Dolezel J."/>
            <person name="Hendre P.S."/>
            <person name="Van Deynze A."/>
            <person name="Kumar P.L."/>
            <person name="Obidiegwu J.E."/>
            <person name="Bhattacharjee R."/>
            <person name="Rokhsar D.S."/>
        </authorList>
    </citation>
    <scope>NUCLEOTIDE SEQUENCE [LARGE SCALE GENOMIC DNA]</scope>
    <source>
        <strain evidence="2">cv. TDa95/00328</strain>
    </source>
</reference>
<keyword evidence="2" id="KW-1185">Reference proteome</keyword>
<name>A0ACB7WCK8_DIOAL</name>
<gene>
    <name evidence="1" type="ORF">IHE45_04G044000</name>
</gene>
<dbReference type="Proteomes" id="UP000827976">
    <property type="component" value="Chromosome 4"/>
</dbReference>
<proteinExistence type="predicted"/>
<protein>
    <submittedName>
        <fullName evidence="1">Anaphase-promoting complex (APC) subunit 11 protein</fullName>
    </submittedName>
</protein>
<accession>A0ACB7WCK8</accession>
<sequence>MASSMPAILYQHSRRSLLEATISGYTVSSVYSTTDDDIAESDINTTVFIILSAMICIVICALVLYTITRCVIKITRFIWVQSELEFELVNGSKTRRLVTLPVLLYSNGLDLTGAGGSECAICLSEFFLGEEVRVLPGCNHGFHVNCIDRWLKFHPTCPNCRRRMMPCSMVVISVNNESTAVDHPGGC</sequence>
<evidence type="ECO:0000313" key="2">
    <source>
        <dbReference type="Proteomes" id="UP000827976"/>
    </source>
</evidence>
<dbReference type="EMBL" id="CM037014">
    <property type="protein sequence ID" value="KAH7685515.1"/>
    <property type="molecule type" value="Genomic_DNA"/>
</dbReference>